<reference evidence="7 8" key="1">
    <citation type="submission" date="2021-07" db="EMBL/GenBank/DDBJ databases">
        <title>The Aristolochia fimbriata genome: insights into angiosperm evolution, floral development and chemical biosynthesis.</title>
        <authorList>
            <person name="Jiao Y."/>
        </authorList>
    </citation>
    <scope>NUCLEOTIDE SEQUENCE [LARGE SCALE GENOMIC DNA]</scope>
    <source>
        <strain evidence="7">IBCAS-2021</strain>
        <tissue evidence="7">Leaf</tissue>
    </source>
</reference>
<feature type="domain" description="Glycosyl transferase 64" evidence="6">
    <location>
        <begin position="56"/>
        <end position="270"/>
    </location>
</feature>
<dbReference type="Gene3D" id="3.90.550.10">
    <property type="entry name" value="Spore Coat Polysaccharide Biosynthesis Protein SpsA, Chain A"/>
    <property type="match status" value="1"/>
</dbReference>
<comment type="similarity">
    <text evidence="1">Belongs to the glycosyltransferase 64 family.</text>
</comment>
<evidence type="ECO:0000256" key="3">
    <source>
        <dbReference type="ARBA" id="ARBA00023157"/>
    </source>
</evidence>
<name>A0AAV7EKL0_ARIFI</name>
<feature type="domain" description="Glycosyl transferase 64" evidence="6">
    <location>
        <begin position="302"/>
        <end position="343"/>
    </location>
</feature>
<feature type="signal peptide" evidence="5">
    <location>
        <begin position="1"/>
        <end position="27"/>
    </location>
</feature>
<dbReference type="InterPro" id="IPR029044">
    <property type="entry name" value="Nucleotide-diphossugar_trans"/>
</dbReference>
<dbReference type="PANTHER" id="PTHR48409:SF1">
    <property type="entry name" value="GLYCOSYLTRANSFERASE FAMILY PROTEIN 64 C3"/>
    <property type="match status" value="1"/>
</dbReference>
<keyword evidence="3" id="KW-1015">Disulfide bond</keyword>
<sequence length="364" mass="40829">MASRSNPSFFFGTFVLFFLALLSGALARASPSPAVEDSCNSKLLPPPHLLHSNKLTVLLSGFSEARLPLLRSVAVSYSTHPLVFSVQILWSNPLTPNRTLTQALRPFLVHRNPSTSLNSRFLPRPSVLTRAVVIADDDIEVPSASLSFAFSVFNTQPHRLVGFFPRSHDLDLAAKSWIYTVHPDRYSIVLTKFLIMGVEYLYRYSCDGGETMRKMREVVDMSRNCEDILMNFVAAERTGAGPVLVEGKGVRDYGDVRNQNREKKQSSEREAAEAQEEQLKQQREEEEEEEESKQEKDMGNASGEMSLVGLSKRGGHWKTRGDCIRQFHKILGKMPLRYSYGKVVPGTREQSLCEKGGKLVVCDL</sequence>
<evidence type="ECO:0000256" key="4">
    <source>
        <dbReference type="SAM" id="MobiDB-lite"/>
    </source>
</evidence>
<dbReference type="EMBL" id="JAINDJ010000004">
    <property type="protein sequence ID" value="KAG9449308.1"/>
    <property type="molecule type" value="Genomic_DNA"/>
</dbReference>
<dbReference type="GO" id="GO:0016020">
    <property type="term" value="C:membrane"/>
    <property type="evidence" value="ECO:0007669"/>
    <property type="project" value="InterPro"/>
</dbReference>
<evidence type="ECO:0000313" key="7">
    <source>
        <dbReference type="EMBL" id="KAG9449308.1"/>
    </source>
</evidence>
<accession>A0AAV7EKL0</accession>
<dbReference type="PANTHER" id="PTHR48409">
    <property type="entry name" value="GLYCOSYLTRANSFERASE FAMILY PROTEIN 64 C3"/>
    <property type="match status" value="1"/>
</dbReference>
<evidence type="ECO:0000256" key="1">
    <source>
        <dbReference type="ARBA" id="ARBA00008700"/>
    </source>
</evidence>
<feature type="compositionally biased region" description="Basic and acidic residues" evidence="4">
    <location>
        <begin position="254"/>
        <end position="283"/>
    </location>
</feature>
<keyword evidence="8" id="KW-1185">Reference proteome</keyword>
<keyword evidence="5" id="KW-0732">Signal</keyword>
<feature type="chain" id="PRO_5043832236" description="Glycosyl transferase 64 domain-containing protein" evidence="5">
    <location>
        <begin position="28"/>
        <end position="364"/>
    </location>
</feature>
<dbReference type="GO" id="GO:0016757">
    <property type="term" value="F:glycosyltransferase activity"/>
    <property type="evidence" value="ECO:0007669"/>
    <property type="project" value="InterPro"/>
</dbReference>
<comment type="caution">
    <text evidence="7">The sequence shown here is derived from an EMBL/GenBank/DDBJ whole genome shotgun (WGS) entry which is preliminary data.</text>
</comment>
<dbReference type="Pfam" id="PF09258">
    <property type="entry name" value="Glyco_transf_64"/>
    <property type="match status" value="2"/>
</dbReference>
<organism evidence="7 8">
    <name type="scientific">Aristolochia fimbriata</name>
    <name type="common">White veined hardy Dutchman's pipe vine</name>
    <dbReference type="NCBI Taxonomy" id="158543"/>
    <lineage>
        <taxon>Eukaryota</taxon>
        <taxon>Viridiplantae</taxon>
        <taxon>Streptophyta</taxon>
        <taxon>Embryophyta</taxon>
        <taxon>Tracheophyta</taxon>
        <taxon>Spermatophyta</taxon>
        <taxon>Magnoliopsida</taxon>
        <taxon>Magnoliidae</taxon>
        <taxon>Piperales</taxon>
        <taxon>Aristolochiaceae</taxon>
        <taxon>Aristolochia</taxon>
    </lineage>
</organism>
<evidence type="ECO:0000259" key="6">
    <source>
        <dbReference type="Pfam" id="PF09258"/>
    </source>
</evidence>
<proteinExistence type="inferred from homology"/>
<evidence type="ECO:0000256" key="5">
    <source>
        <dbReference type="SAM" id="SignalP"/>
    </source>
</evidence>
<dbReference type="Proteomes" id="UP000825729">
    <property type="component" value="Unassembled WGS sequence"/>
</dbReference>
<dbReference type="AlphaFoldDB" id="A0AAV7EKL0"/>
<dbReference type="InterPro" id="IPR015338">
    <property type="entry name" value="GT64_dom"/>
</dbReference>
<gene>
    <name evidence="7" type="ORF">H6P81_009273</name>
</gene>
<evidence type="ECO:0000256" key="2">
    <source>
        <dbReference type="ARBA" id="ARBA00022679"/>
    </source>
</evidence>
<keyword evidence="2" id="KW-0808">Transferase</keyword>
<dbReference type="InterPro" id="IPR053318">
    <property type="entry name" value="GT64"/>
</dbReference>
<feature type="region of interest" description="Disordered" evidence="4">
    <location>
        <begin position="254"/>
        <end position="306"/>
    </location>
</feature>
<evidence type="ECO:0000313" key="8">
    <source>
        <dbReference type="Proteomes" id="UP000825729"/>
    </source>
</evidence>
<protein>
    <recommendedName>
        <fullName evidence="6">Glycosyl transferase 64 domain-containing protein</fullName>
    </recommendedName>
</protein>